<dbReference type="Proteomes" id="UP000239340">
    <property type="component" value="Plasmid pSfreNXT3b"/>
</dbReference>
<dbReference type="AlphaFoldDB" id="A0A2L0HB07"/>
<dbReference type="Pfam" id="PF14253">
    <property type="entry name" value="AbiH"/>
    <property type="match status" value="1"/>
</dbReference>
<proteinExistence type="predicted"/>
<dbReference type="InterPro" id="IPR025935">
    <property type="entry name" value="AbiH"/>
</dbReference>
<keyword evidence="1" id="KW-0614">Plasmid</keyword>
<gene>
    <name evidence="1" type="ORF">NXT3_PB00025</name>
</gene>
<evidence type="ECO:0000313" key="2">
    <source>
        <dbReference type="Proteomes" id="UP000239340"/>
    </source>
</evidence>
<geneLocation type="plasmid" evidence="2">
    <name>psfrenxt3b</name>
</geneLocation>
<organism evidence="1 2">
    <name type="scientific">Rhizobium fredii</name>
    <name type="common">Sinorhizobium fredii</name>
    <dbReference type="NCBI Taxonomy" id="380"/>
    <lineage>
        <taxon>Bacteria</taxon>
        <taxon>Pseudomonadati</taxon>
        <taxon>Pseudomonadota</taxon>
        <taxon>Alphaproteobacteria</taxon>
        <taxon>Hyphomicrobiales</taxon>
        <taxon>Rhizobiaceae</taxon>
        <taxon>Sinorhizobium/Ensifer group</taxon>
        <taxon>Sinorhizobium</taxon>
    </lineage>
</organism>
<reference evidence="1 2" key="1">
    <citation type="submission" date="2017-10" db="EMBL/GenBank/DDBJ databases">
        <title>Analysis of the genome sequences of Rhizobium populations associated to common bean (phaseolus vulgaris).</title>
        <authorList>
            <person name="Bustos P."/>
            <person name="Santamaria R.I."/>
            <person name="Miranda-Sanchez F."/>
            <person name="Perez-Carrascal O."/>
            <person name="Juarez S."/>
            <person name="Lozano L."/>
            <person name="Martinez-Flores I."/>
            <person name="Vinuesa P."/>
            <person name="Martinez-Romero E."/>
            <person name="Cevallos M.A."/>
            <person name="Romero D."/>
            <person name="Davila G."/>
            <person name="Gonzalez V."/>
        </authorList>
    </citation>
    <scope>NUCLEOTIDE SEQUENCE [LARGE SCALE GENOMIC DNA]</scope>
    <source>
        <strain evidence="1 2">NXT3</strain>
        <plasmid evidence="2">Plasmid psfrenxt3b</plasmid>
    </source>
</reference>
<sequence length="299" mass="33930">MGKTLYIIGNGFDLHHGIPSSYKAFGEYLRRSDAKTYEVVEKYFAMDAQFWAEFEDRLAYFDSDSLIEDASNFLVGYGADDWSDAYHHDYQYEIQQAVEAISTTLQLRFAEWIRQLPVPSAAEFSGQRVPVDPSAVFLNFNYTPSLQRLYGVPGINVLHIHGAAANPTETLVLGHGWEPDPNPDPYRFEQDPEGADMRVVEGQGIVDDYFRDTFKPTAKVIEKNAAFFAGLSDVDRIVVMGHSVSEVDHPYFEEVIANIDVNRVRWTVSYYGDLAGLRQRMESLGVPDHLTEYALLNEF</sequence>
<evidence type="ECO:0000313" key="1">
    <source>
        <dbReference type="EMBL" id="AUX78688.1"/>
    </source>
</evidence>
<accession>A0A2L0HB07</accession>
<dbReference type="EMBL" id="CP024309">
    <property type="protein sequence ID" value="AUX78688.1"/>
    <property type="molecule type" value="Genomic_DNA"/>
</dbReference>
<dbReference type="RefSeq" id="WP_104840369.1">
    <property type="nucleotide sequence ID" value="NZ_CP024309.1"/>
</dbReference>
<protein>
    <submittedName>
        <fullName evidence="1">Bacteriophage abortive infection AbiH protein</fullName>
    </submittedName>
</protein>
<name>A0A2L0HB07_RHIFR</name>